<keyword evidence="3" id="KW-1185">Reference proteome</keyword>
<dbReference type="EMBL" id="KV140911">
    <property type="protein sequence ID" value="KZT76226.1"/>
    <property type="molecule type" value="Genomic_DNA"/>
</dbReference>
<feature type="region of interest" description="Disordered" evidence="1">
    <location>
        <begin position="103"/>
        <end position="123"/>
    </location>
</feature>
<dbReference type="AlphaFoldDB" id="A0A2Z6ZSR5"/>
<evidence type="ECO:0000256" key="1">
    <source>
        <dbReference type="SAM" id="MobiDB-lite"/>
    </source>
</evidence>
<organism evidence="2 3">
    <name type="scientific">Dorcoceras hygrometricum</name>
    <dbReference type="NCBI Taxonomy" id="472368"/>
    <lineage>
        <taxon>Eukaryota</taxon>
        <taxon>Viridiplantae</taxon>
        <taxon>Streptophyta</taxon>
        <taxon>Embryophyta</taxon>
        <taxon>Tracheophyta</taxon>
        <taxon>Spermatophyta</taxon>
        <taxon>Magnoliopsida</taxon>
        <taxon>eudicotyledons</taxon>
        <taxon>Gunneridae</taxon>
        <taxon>Pentapetalae</taxon>
        <taxon>asterids</taxon>
        <taxon>lamiids</taxon>
        <taxon>Lamiales</taxon>
        <taxon>Gesneriaceae</taxon>
        <taxon>Didymocarpoideae</taxon>
        <taxon>Trichosporeae</taxon>
        <taxon>Loxocarpinae</taxon>
        <taxon>Dorcoceras</taxon>
    </lineage>
</organism>
<evidence type="ECO:0000313" key="2">
    <source>
        <dbReference type="EMBL" id="KZT76226.1"/>
    </source>
</evidence>
<accession>A0A2Z6ZSR5</accession>
<name>A0A2Z6ZSR5_9LAMI</name>
<sequence length="136" mass="14301">MCPDPHPGRQRKNKNLTGMRSIRVIIQTYVSTYIGCLTSYLSGTCAWLQPVFQEPGASRLIAVDSSIRSTTGLEAPSSDCTRSPDEISTIGFSTSNWPEQISGGVAAAHGGGGGGERREEGGGARFSVGLGLVINE</sequence>
<dbReference type="Proteomes" id="UP000250235">
    <property type="component" value="Unassembled WGS sequence"/>
</dbReference>
<gene>
    <name evidence="2" type="ORF">F511_46749</name>
</gene>
<proteinExistence type="predicted"/>
<evidence type="ECO:0000313" key="3">
    <source>
        <dbReference type="Proteomes" id="UP000250235"/>
    </source>
</evidence>
<protein>
    <submittedName>
        <fullName evidence="2">Uncharacterized protein</fullName>
    </submittedName>
</protein>
<reference evidence="2 3" key="1">
    <citation type="journal article" date="2015" name="Proc. Natl. Acad. Sci. U.S.A.">
        <title>The resurrection genome of Boea hygrometrica: A blueprint for survival of dehydration.</title>
        <authorList>
            <person name="Xiao L."/>
            <person name="Yang G."/>
            <person name="Zhang L."/>
            <person name="Yang X."/>
            <person name="Zhao S."/>
            <person name="Ji Z."/>
            <person name="Zhou Q."/>
            <person name="Hu M."/>
            <person name="Wang Y."/>
            <person name="Chen M."/>
            <person name="Xu Y."/>
            <person name="Jin H."/>
            <person name="Xiao X."/>
            <person name="Hu G."/>
            <person name="Bao F."/>
            <person name="Hu Y."/>
            <person name="Wan P."/>
            <person name="Li L."/>
            <person name="Deng X."/>
            <person name="Kuang T."/>
            <person name="Xiang C."/>
            <person name="Zhu J.K."/>
            <person name="Oliver M.J."/>
            <person name="He Y."/>
        </authorList>
    </citation>
    <scope>NUCLEOTIDE SEQUENCE [LARGE SCALE GENOMIC DNA]</scope>
    <source>
        <strain evidence="3">cv. XS01</strain>
    </source>
</reference>